<name>A0A6V7PSM4_ANACO</name>
<feature type="compositionally biased region" description="Low complexity" evidence="1">
    <location>
        <begin position="62"/>
        <end position="71"/>
    </location>
</feature>
<evidence type="ECO:0000313" key="2">
    <source>
        <dbReference type="EMBL" id="CAD1833586.1"/>
    </source>
</evidence>
<accession>A0A6V7PSM4</accession>
<proteinExistence type="predicted"/>
<evidence type="ECO:0000256" key="1">
    <source>
        <dbReference type="SAM" id="MobiDB-lite"/>
    </source>
</evidence>
<reference evidence="2" key="1">
    <citation type="submission" date="2020-07" db="EMBL/GenBank/DDBJ databases">
        <authorList>
            <person name="Lin J."/>
        </authorList>
    </citation>
    <scope>NUCLEOTIDE SEQUENCE</scope>
</reference>
<organism evidence="2">
    <name type="scientific">Ananas comosus var. bracteatus</name>
    <name type="common">red pineapple</name>
    <dbReference type="NCBI Taxonomy" id="296719"/>
    <lineage>
        <taxon>Eukaryota</taxon>
        <taxon>Viridiplantae</taxon>
        <taxon>Streptophyta</taxon>
        <taxon>Embryophyta</taxon>
        <taxon>Tracheophyta</taxon>
        <taxon>Spermatophyta</taxon>
        <taxon>Magnoliopsida</taxon>
        <taxon>Liliopsida</taxon>
        <taxon>Poales</taxon>
        <taxon>Bromeliaceae</taxon>
        <taxon>Bromelioideae</taxon>
        <taxon>Ananas</taxon>
    </lineage>
</organism>
<gene>
    <name evidence="2" type="ORF">CB5_LOCUS16797</name>
</gene>
<protein>
    <submittedName>
        <fullName evidence="2">Uncharacterized protein</fullName>
    </submittedName>
</protein>
<dbReference type="EMBL" id="LR862151">
    <property type="protein sequence ID" value="CAD1833586.1"/>
    <property type="molecule type" value="Genomic_DNA"/>
</dbReference>
<sequence length="161" mass="17590">MLRGHPRLPEVILDGVDSDATQSYCRHRYQAARSKAANVEAARSEAVRPEATQVPVGLGDVSLLPPSLSAPRSRRRLLRSQGDPEAKLLRRSLHPPPVRPNASPSLTAVEHRPSPRRSAQRSSCAAVELVPTPRDMLRSRAAPIVNPADTVAIHLFDKIPE</sequence>
<dbReference type="AlphaFoldDB" id="A0A6V7PSM4"/>
<feature type="region of interest" description="Disordered" evidence="1">
    <location>
        <begin position="57"/>
        <end position="126"/>
    </location>
</feature>